<dbReference type="OrthoDB" id="6155503at2759"/>
<name>A0A8B6D785_MYTGA</name>
<evidence type="ECO:0008006" key="4">
    <source>
        <dbReference type="Google" id="ProtNLM"/>
    </source>
</evidence>
<dbReference type="Proteomes" id="UP000596742">
    <property type="component" value="Unassembled WGS sequence"/>
</dbReference>
<sequence length="277" mass="31735">MRNNLITDSYLEWNVKIEPVIFGEEAILSCKAQACRPNTRKKWIGGKKYDLLGFDNNSTNPSKYKMMTSGNSVNFDIMIMNFSVSDTNCEYTCACGFLQYTNKLKLENLNFIYPPEVNNDQSTHEDGIFHIDIVIQVFPLPTCRIFYQDGNEILNTTSLGKNNVGEIVLFKLRITDTINFRCKTLAVTNITCQIETQTFHIADYNIDSVKGNDIVFKTMHKLLIVGLSAVLLVLLLIGSVKVLRRKKNKHRRRKNKEKETMAGMPFLKTTIIDRNDK</sequence>
<proteinExistence type="predicted"/>
<accession>A0A8B6D785</accession>
<keyword evidence="1" id="KW-0812">Transmembrane</keyword>
<dbReference type="AlphaFoldDB" id="A0A8B6D785"/>
<evidence type="ECO:0000256" key="1">
    <source>
        <dbReference type="SAM" id="Phobius"/>
    </source>
</evidence>
<keyword evidence="3" id="KW-1185">Reference proteome</keyword>
<evidence type="ECO:0000313" key="2">
    <source>
        <dbReference type="EMBL" id="VDI15031.1"/>
    </source>
</evidence>
<organism evidence="2 3">
    <name type="scientific">Mytilus galloprovincialis</name>
    <name type="common">Mediterranean mussel</name>
    <dbReference type="NCBI Taxonomy" id="29158"/>
    <lineage>
        <taxon>Eukaryota</taxon>
        <taxon>Metazoa</taxon>
        <taxon>Spiralia</taxon>
        <taxon>Lophotrochozoa</taxon>
        <taxon>Mollusca</taxon>
        <taxon>Bivalvia</taxon>
        <taxon>Autobranchia</taxon>
        <taxon>Pteriomorphia</taxon>
        <taxon>Mytilida</taxon>
        <taxon>Mytiloidea</taxon>
        <taxon>Mytilidae</taxon>
        <taxon>Mytilinae</taxon>
        <taxon>Mytilus</taxon>
    </lineage>
</organism>
<keyword evidence="1" id="KW-1133">Transmembrane helix</keyword>
<comment type="caution">
    <text evidence="2">The sequence shown here is derived from an EMBL/GenBank/DDBJ whole genome shotgun (WGS) entry which is preliminary data.</text>
</comment>
<dbReference type="EMBL" id="UYJE01002933">
    <property type="protein sequence ID" value="VDI15031.1"/>
    <property type="molecule type" value="Genomic_DNA"/>
</dbReference>
<keyword evidence="1" id="KW-0472">Membrane</keyword>
<gene>
    <name evidence="2" type="ORF">MGAL_10B057300</name>
</gene>
<dbReference type="InterPro" id="IPR013783">
    <property type="entry name" value="Ig-like_fold"/>
</dbReference>
<evidence type="ECO:0000313" key="3">
    <source>
        <dbReference type="Proteomes" id="UP000596742"/>
    </source>
</evidence>
<reference evidence="2" key="1">
    <citation type="submission" date="2018-11" db="EMBL/GenBank/DDBJ databases">
        <authorList>
            <person name="Alioto T."/>
            <person name="Alioto T."/>
        </authorList>
    </citation>
    <scope>NUCLEOTIDE SEQUENCE</scope>
</reference>
<protein>
    <recommendedName>
        <fullName evidence="4">Ig-like domain-containing protein</fullName>
    </recommendedName>
</protein>
<feature type="transmembrane region" description="Helical" evidence="1">
    <location>
        <begin position="222"/>
        <end position="243"/>
    </location>
</feature>
<dbReference type="Gene3D" id="2.60.40.10">
    <property type="entry name" value="Immunoglobulins"/>
    <property type="match status" value="1"/>
</dbReference>